<dbReference type="RefSeq" id="WP_386811223.1">
    <property type="nucleotide sequence ID" value="NZ_JBHTIH010000002.1"/>
</dbReference>
<sequence>MTTPTAPERAPMAADEVLRVMETASRRLRLERWPQNADEIEQASTAVAALVAERDALRGRVTFLEAYTEQLAGEKFSDRNHTALQSRTKAAESALADALPDALRYRVLREQDVRFNLSPKFTLDRLDVVIDNLLANKERTNGNDE</sequence>
<gene>
    <name evidence="1" type="ORF">ACFQZQ_03170</name>
</gene>
<reference evidence="2" key="1">
    <citation type="journal article" date="2019" name="Int. J. Syst. Evol. Microbiol.">
        <title>The Global Catalogue of Microorganisms (GCM) 10K type strain sequencing project: providing services to taxonomists for standard genome sequencing and annotation.</title>
        <authorList>
            <consortium name="The Broad Institute Genomics Platform"/>
            <consortium name="The Broad Institute Genome Sequencing Center for Infectious Disease"/>
            <person name="Wu L."/>
            <person name="Ma J."/>
        </authorList>
    </citation>
    <scope>NUCLEOTIDE SEQUENCE [LARGE SCALE GENOMIC DNA]</scope>
    <source>
        <strain evidence="2">CCUG 55491</strain>
    </source>
</reference>
<evidence type="ECO:0000313" key="2">
    <source>
        <dbReference type="Proteomes" id="UP001597090"/>
    </source>
</evidence>
<protein>
    <recommendedName>
        <fullName evidence="3">Tetrapyrrole biosynthesis glutamyl-tRNA reductase dimerisation domain-containing protein</fullName>
    </recommendedName>
</protein>
<dbReference type="Proteomes" id="UP001597090">
    <property type="component" value="Unassembled WGS sequence"/>
</dbReference>
<comment type="caution">
    <text evidence="1">The sequence shown here is derived from an EMBL/GenBank/DDBJ whole genome shotgun (WGS) entry which is preliminary data.</text>
</comment>
<proteinExistence type="predicted"/>
<evidence type="ECO:0008006" key="3">
    <source>
        <dbReference type="Google" id="ProtNLM"/>
    </source>
</evidence>
<dbReference type="EMBL" id="JBHTIH010000002">
    <property type="protein sequence ID" value="MFD0738291.1"/>
    <property type="molecule type" value="Genomic_DNA"/>
</dbReference>
<keyword evidence="2" id="KW-1185">Reference proteome</keyword>
<evidence type="ECO:0000313" key="1">
    <source>
        <dbReference type="EMBL" id="MFD0738291.1"/>
    </source>
</evidence>
<name>A0ABW2YN86_9GAMM</name>
<accession>A0ABW2YN86</accession>
<organism evidence="1 2">
    <name type="scientific">Lysobacter koreensis</name>
    <dbReference type="NCBI Taxonomy" id="266122"/>
    <lineage>
        <taxon>Bacteria</taxon>
        <taxon>Pseudomonadati</taxon>
        <taxon>Pseudomonadota</taxon>
        <taxon>Gammaproteobacteria</taxon>
        <taxon>Lysobacterales</taxon>
        <taxon>Lysobacteraceae</taxon>
        <taxon>Lysobacter</taxon>
    </lineage>
</organism>